<gene>
    <name evidence="1" type="ORF">EB796_008456</name>
</gene>
<dbReference type="Proteomes" id="UP000593567">
    <property type="component" value="Unassembled WGS sequence"/>
</dbReference>
<organism evidence="1 2">
    <name type="scientific">Bugula neritina</name>
    <name type="common">Brown bryozoan</name>
    <name type="synonym">Sertularia neritina</name>
    <dbReference type="NCBI Taxonomy" id="10212"/>
    <lineage>
        <taxon>Eukaryota</taxon>
        <taxon>Metazoa</taxon>
        <taxon>Spiralia</taxon>
        <taxon>Lophotrochozoa</taxon>
        <taxon>Bryozoa</taxon>
        <taxon>Gymnolaemata</taxon>
        <taxon>Cheilostomatida</taxon>
        <taxon>Flustrina</taxon>
        <taxon>Buguloidea</taxon>
        <taxon>Bugulidae</taxon>
        <taxon>Bugula</taxon>
    </lineage>
</organism>
<name>A0A7J7K4U5_BUGNE</name>
<comment type="caution">
    <text evidence="1">The sequence shown here is derived from an EMBL/GenBank/DDBJ whole genome shotgun (WGS) entry which is preliminary data.</text>
</comment>
<dbReference type="InterPro" id="IPR051077">
    <property type="entry name" value="Ca-dependent_lectin"/>
</dbReference>
<dbReference type="AlphaFoldDB" id="A0A7J7K4U5"/>
<protein>
    <recommendedName>
        <fullName evidence="3">Short-chain collagen C4-like</fullName>
    </recommendedName>
</protein>
<dbReference type="OrthoDB" id="6272653at2759"/>
<keyword evidence="2" id="KW-1185">Reference proteome</keyword>
<evidence type="ECO:0000313" key="1">
    <source>
        <dbReference type="EMBL" id="KAF6033237.1"/>
    </source>
</evidence>
<sequence length="197" mass="21718">MYYMLECDDVSDSQPITTVIGGSTYVRWGRTTCGNNSQLLYEGFVMGSHYSHEGGASNYQCLPLKPEYSTYTLGGSWVYGAEYETGSSIFPNAMQNHNVPCARCFAATRSATLMIPAKRTCPPSWTKEYEGYLMAGYYSHKKPYAFECMDAEPEAIAGRSGNEDGALFYFQIASCSSTGHCPPYIESAELTCVVCTK</sequence>
<reference evidence="1" key="1">
    <citation type="submission" date="2020-06" db="EMBL/GenBank/DDBJ databases">
        <title>Draft genome of Bugula neritina, a colonial animal packing powerful symbionts and potential medicines.</title>
        <authorList>
            <person name="Rayko M."/>
        </authorList>
    </citation>
    <scope>NUCLEOTIDE SEQUENCE [LARGE SCALE GENOMIC DNA]</scope>
    <source>
        <strain evidence="1">Kwan_BN1</strain>
    </source>
</reference>
<dbReference type="GO" id="GO:0005615">
    <property type="term" value="C:extracellular space"/>
    <property type="evidence" value="ECO:0007669"/>
    <property type="project" value="TreeGrafter"/>
</dbReference>
<dbReference type="PANTHER" id="PTHR24024">
    <property type="entry name" value="PULMONARY SURFACTANT-ASSOCIATED PROTEIN A"/>
    <property type="match status" value="1"/>
</dbReference>
<evidence type="ECO:0000313" key="2">
    <source>
        <dbReference type="Proteomes" id="UP000593567"/>
    </source>
</evidence>
<evidence type="ECO:0008006" key="3">
    <source>
        <dbReference type="Google" id="ProtNLM"/>
    </source>
</evidence>
<dbReference type="PANTHER" id="PTHR24024:SF18">
    <property type="entry name" value="SHORT-CHAIN COLLAGEN C4-LIKE"/>
    <property type="match status" value="1"/>
</dbReference>
<proteinExistence type="predicted"/>
<accession>A0A7J7K4U5</accession>
<dbReference type="EMBL" id="VXIV02001419">
    <property type="protein sequence ID" value="KAF6033237.1"/>
    <property type="molecule type" value="Genomic_DNA"/>
</dbReference>